<protein>
    <submittedName>
        <fullName evidence="2">Uncharacterized protein</fullName>
    </submittedName>
</protein>
<organism evidence="2 3">
    <name type="scientific">Trichonephila inaurata madagascariensis</name>
    <dbReference type="NCBI Taxonomy" id="2747483"/>
    <lineage>
        <taxon>Eukaryota</taxon>
        <taxon>Metazoa</taxon>
        <taxon>Ecdysozoa</taxon>
        <taxon>Arthropoda</taxon>
        <taxon>Chelicerata</taxon>
        <taxon>Arachnida</taxon>
        <taxon>Araneae</taxon>
        <taxon>Araneomorphae</taxon>
        <taxon>Entelegynae</taxon>
        <taxon>Araneoidea</taxon>
        <taxon>Nephilidae</taxon>
        <taxon>Trichonephila</taxon>
        <taxon>Trichonephila inaurata</taxon>
    </lineage>
</organism>
<gene>
    <name evidence="2" type="ORF">TNIN_270231</name>
</gene>
<comment type="caution">
    <text evidence="2">The sequence shown here is derived from an EMBL/GenBank/DDBJ whole genome shotgun (WGS) entry which is preliminary data.</text>
</comment>
<evidence type="ECO:0000313" key="2">
    <source>
        <dbReference type="EMBL" id="GFY47064.1"/>
    </source>
</evidence>
<feature type="compositionally biased region" description="Polar residues" evidence="1">
    <location>
        <begin position="1"/>
        <end position="16"/>
    </location>
</feature>
<keyword evidence="3" id="KW-1185">Reference proteome</keyword>
<name>A0A8X6X594_9ARAC</name>
<sequence>MLSTSSARSKGYNSKLQDALKGIKQNQQENAKKSLGLLQKNERARISVEKDIARLQRKHAEISQQFEDEQKNPDNAYNEGKHRQAAPSARPRLERGRAVPTIRLNWKPYVPTIRLNSKQFVPTIRLNWKQTVTTIHLNWKQTKTDKRLQQGESVPSAHLHQEQAVALMRLQQRKAGSAICLKQDQAKPEISLKQDQAKPDISLNQGQYGSTQRLQQEQVKRSQRPQQEIELIVFNCYNQGFQKILNKFSKRISL</sequence>
<dbReference type="EMBL" id="BMAV01005741">
    <property type="protein sequence ID" value="GFY47064.1"/>
    <property type="molecule type" value="Genomic_DNA"/>
</dbReference>
<evidence type="ECO:0000256" key="1">
    <source>
        <dbReference type="SAM" id="MobiDB-lite"/>
    </source>
</evidence>
<dbReference type="AlphaFoldDB" id="A0A8X6X594"/>
<feature type="region of interest" description="Disordered" evidence="1">
    <location>
        <begin position="201"/>
        <end position="220"/>
    </location>
</feature>
<proteinExistence type="predicted"/>
<feature type="compositionally biased region" description="Polar residues" evidence="1">
    <location>
        <begin position="202"/>
        <end position="217"/>
    </location>
</feature>
<reference evidence="2" key="1">
    <citation type="submission" date="2020-08" db="EMBL/GenBank/DDBJ databases">
        <title>Multicomponent nature underlies the extraordinary mechanical properties of spider dragline silk.</title>
        <authorList>
            <person name="Kono N."/>
            <person name="Nakamura H."/>
            <person name="Mori M."/>
            <person name="Yoshida Y."/>
            <person name="Ohtoshi R."/>
            <person name="Malay A.D."/>
            <person name="Moran D.A.P."/>
            <person name="Tomita M."/>
            <person name="Numata K."/>
            <person name="Arakawa K."/>
        </authorList>
    </citation>
    <scope>NUCLEOTIDE SEQUENCE</scope>
</reference>
<evidence type="ECO:0000313" key="3">
    <source>
        <dbReference type="Proteomes" id="UP000886998"/>
    </source>
</evidence>
<feature type="region of interest" description="Disordered" evidence="1">
    <location>
        <begin position="1"/>
        <end position="40"/>
    </location>
</feature>
<feature type="region of interest" description="Disordered" evidence="1">
    <location>
        <begin position="62"/>
        <end position="94"/>
    </location>
</feature>
<dbReference type="Proteomes" id="UP000886998">
    <property type="component" value="Unassembled WGS sequence"/>
</dbReference>
<accession>A0A8X6X594</accession>